<dbReference type="Gene3D" id="3.50.50.60">
    <property type="entry name" value="FAD/NAD(P)-binding domain"/>
    <property type="match status" value="1"/>
</dbReference>
<evidence type="ECO:0000313" key="3">
    <source>
        <dbReference type="Proteomes" id="UP000659904"/>
    </source>
</evidence>
<dbReference type="Proteomes" id="UP000659904">
    <property type="component" value="Unassembled WGS sequence"/>
</dbReference>
<dbReference type="PRINTS" id="PR00420">
    <property type="entry name" value="RNGMNOXGNASE"/>
</dbReference>
<dbReference type="InterPro" id="IPR002938">
    <property type="entry name" value="FAD-bd"/>
</dbReference>
<sequence length="396" mass="42823">MKKNTVLISGASIAGPALAYWLHRHGFAVTVVERAPGIRPGGHAVDIRGVAKDVCARMGIMPQITRDRVHEEGFAWVDASGRRTSEMPATLAGGEGIVAEYEILRGDLADILYDLTRGDVEYRFGDRITALADGADGVKVEFRSGRTEVYDLVVGADGVHSGVRALAFGPEERFIKQLGAYTAYFTMPAQADLDPHWFLMHSVPGGRCAGIRPENERTAKAMLTFRAEGHVVDPRDVEAQKRLLAQVYAGDGWRVPAMLDAMWDAPDFYFDVVGQVHMPHWTSGRVALLGDAGYCASPISGLGTSLSLVGAYVLAGELAAAGGDHATAYAAYEEQMRGYVTQCQKLPPGGVKGMLPLSATTIRLRDVSTRVMTRRPFSRLLQIQAGKADAITLKSY</sequence>
<protein>
    <submittedName>
        <fullName evidence="2">FAD-dependent oxidoreductase</fullName>
    </submittedName>
</protein>
<accession>A0A8J3P3T5</accession>
<proteinExistence type="predicted"/>
<dbReference type="Pfam" id="PF01494">
    <property type="entry name" value="FAD_binding_3"/>
    <property type="match status" value="1"/>
</dbReference>
<name>A0A8J3P3T5_9ACTN</name>
<organism evidence="2 3">
    <name type="scientific">Catellatospora citrea</name>
    <dbReference type="NCBI Taxonomy" id="53366"/>
    <lineage>
        <taxon>Bacteria</taxon>
        <taxon>Bacillati</taxon>
        <taxon>Actinomycetota</taxon>
        <taxon>Actinomycetes</taxon>
        <taxon>Micromonosporales</taxon>
        <taxon>Micromonosporaceae</taxon>
        <taxon>Catellatospora</taxon>
    </lineage>
</organism>
<evidence type="ECO:0000313" key="2">
    <source>
        <dbReference type="EMBL" id="GIG02687.1"/>
    </source>
</evidence>
<dbReference type="InterPro" id="IPR051704">
    <property type="entry name" value="FAD_aromatic-hydroxylase"/>
</dbReference>
<dbReference type="GO" id="GO:0071949">
    <property type="term" value="F:FAD binding"/>
    <property type="evidence" value="ECO:0007669"/>
    <property type="project" value="InterPro"/>
</dbReference>
<comment type="caution">
    <text evidence="2">The sequence shown here is derived from an EMBL/GenBank/DDBJ whole genome shotgun (WGS) entry which is preliminary data.</text>
</comment>
<feature type="domain" description="FAD-binding" evidence="1">
    <location>
        <begin position="5"/>
        <end position="327"/>
    </location>
</feature>
<dbReference type="PANTHER" id="PTHR46865:SF2">
    <property type="entry name" value="MONOOXYGENASE"/>
    <property type="match status" value="1"/>
</dbReference>
<dbReference type="Gene3D" id="3.30.9.10">
    <property type="entry name" value="D-Amino Acid Oxidase, subunit A, domain 2"/>
    <property type="match status" value="1"/>
</dbReference>
<dbReference type="InterPro" id="IPR036188">
    <property type="entry name" value="FAD/NAD-bd_sf"/>
</dbReference>
<reference evidence="2 3" key="1">
    <citation type="submission" date="2021-01" db="EMBL/GenBank/DDBJ databases">
        <title>Whole genome shotgun sequence of Catellatospora citrea NBRC 14495.</title>
        <authorList>
            <person name="Komaki H."/>
            <person name="Tamura T."/>
        </authorList>
    </citation>
    <scope>NUCLEOTIDE SEQUENCE [LARGE SCALE GENOMIC DNA]</scope>
    <source>
        <strain evidence="2 3">NBRC 14495</strain>
    </source>
</reference>
<evidence type="ECO:0000259" key="1">
    <source>
        <dbReference type="Pfam" id="PF01494"/>
    </source>
</evidence>
<keyword evidence="3" id="KW-1185">Reference proteome</keyword>
<dbReference type="PANTHER" id="PTHR46865">
    <property type="entry name" value="OXIDOREDUCTASE-RELATED"/>
    <property type="match status" value="1"/>
</dbReference>
<dbReference type="AlphaFoldDB" id="A0A8J3P3T5"/>
<dbReference type="SUPFAM" id="SSF51905">
    <property type="entry name" value="FAD/NAD(P)-binding domain"/>
    <property type="match status" value="1"/>
</dbReference>
<dbReference type="EMBL" id="BONH01000057">
    <property type="protein sequence ID" value="GIG02687.1"/>
    <property type="molecule type" value="Genomic_DNA"/>
</dbReference>
<dbReference type="RefSeq" id="WP_120322172.1">
    <property type="nucleotide sequence ID" value="NZ_BONH01000057.1"/>
</dbReference>
<gene>
    <name evidence="2" type="ORF">Cci01nite_77800</name>
</gene>